<feature type="domain" description="Prepilin type IV endopeptidase peptidase" evidence="2">
    <location>
        <begin position="13"/>
        <end position="104"/>
    </location>
</feature>
<dbReference type="GO" id="GO:0004190">
    <property type="term" value="F:aspartic-type endopeptidase activity"/>
    <property type="evidence" value="ECO:0007669"/>
    <property type="project" value="InterPro"/>
</dbReference>
<feature type="transmembrane region" description="Helical" evidence="1">
    <location>
        <begin position="140"/>
        <end position="160"/>
    </location>
</feature>
<feature type="transmembrane region" description="Helical" evidence="1">
    <location>
        <begin position="58"/>
        <end position="77"/>
    </location>
</feature>
<dbReference type="Pfam" id="PF01478">
    <property type="entry name" value="Peptidase_A24"/>
    <property type="match status" value="1"/>
</dbReference>
<proteinExistence type="predicted"/>
<evidence type="ECO:0000313" key="3">
    <source>
        <dbReference type="EMBL" id="MYM55296.1"/>
    </source>
</evidence>
<gene>
    <name evidence="3" type="ORF">GR167_08265</name>
</gene>
<organism evidence="3 4">
    <name type="scientific">Thalassovita mangrovi</name>
    <dbReference type="NCBI Taxonomy" id="2692236"/>
    <lineage>
        <taxon>Bacteria</taxon>
        <taxon>Pseudomonadati</taxon>
        <taxon>Pseudomonadota</taxon>
        <taxon>Alphaproteobacteria</taxon>
        <taxon>Rhodobacterales</taxon>
        <taxon>Roseobacteraceae</taxon>
        <taxon>Thalassovita</taxon>
    </lineage>
</organism>
<keyword evidence="1" id="KW-0472">Membrane</keyword>
<reference evidence="3 4" key="1">
    <citation type="submission" date="2020-01" db="EMBL/GenBank/DDBJ databases">
        <authorList>
            <person name="Chen S."/>
        </authorList>
    </citation>
    <scope>NUCLEOTIDE SEQUENCE [LARGE SCALE GENOMIC DNA]</scope>
    <source>
        <strain evidence="3 4">GS-10</strain>
    </source>
</reference>
<evidence type="ECO:0000259" key="2">
    <source>
        <dbReference type="Pfam" id="PF01478"/>
    </source>
</evidence>
<feature type="transmembrane region" description="Helical" evidence="1">
    <location>
        <begin position="6"/>
        <end position="22"/>
    </location>
</feature>
<keyword evidence="1" id="KW-1133">Transmembrane helix</keyword>
<dbReference type="Proteomes" id="UP000479043">
    <property type="component" value="Unassembled WGS sequence"/>
</dbReference>
<feature type="transmembrane region" description="Helical" evidence="1">
    <location>
        <begin position="34"/>
        <end position="52"/>
    </location>
</feature>
<keyword evidence="4" id="KW-1185">Reference proteome</keyword>
<dbReference type="InterPro" id="IPR000045">
    <property type="entry name" value="Prepilin_IV_endopep_pep"/>
</dbReference>
<dbReference type="Gene3D" id="1.20.120.1220">
    <property type="match status" value="1"/>
</dbReference>
<dbReference type="GO" id="GO:0016020">
    <property type="term" value="C:membrane"/>
    <property type="evidence" value="ECO:0007669"/>
    <property type="project" value="InterPro"/>
</dbReference>
<evidence type="ECO:0000313" key="4">
    <source>
        <dbReference type="Proteomes" id="UP000479043"/>
    </source>
</evidence>
<dbReference type="EMBL" id="WWEN01000003">
    <property type="protein sequence ID" value="MYM55296.1"/>
    <property type="molecule type" value="Genomic_DNA"/>
</dbReference>
<dbReference type="AlphaFoldDB" id="A0A6L8LJX8"/>
<name>A0A6L8LJX8_9RHOB</name>
<accession>A0A6L8LJX8</accession>
<feature type="transmembrane region" description="Helical" evidence="1">
    <location>
        <begin position="97"/>
        <end position="120"/>
    </location>
</feature>
<evidence type="ECO:0000256" key="1">
    <source>
        <dbReference type="SAM" id="Phobius"/>
    </source>
</evidence>
<comment type="caution">
    <text evidence="3">The sequence shown here is derived from an EMBL/GenBank/DDBJ whole genome shotgun (WGS) entry which is preliminary data.</text>
</comment>
<protein>
    <recommendedName>
        <fullName evidence="2">Prepilin type IV endopeptidase peptidase domain-containing protein</fullName>
    </recommendedName>
</protein>
<sequence>MAVTVSIIAQIATVLLMMGVAWHDARHFKIRNTVVLTLLALYLPVAGMMGFHDWQGDLIAGGVLFAVGFVMWMLRALGGGDAKLMLPLGMHLGFDGLLPFAVLLMAGSFLLYLGIVMSRALGAERGIGGWMAGMKETGRVPYGVLLALASVPVLILKVLMIP</sequence>
<keyword evidence="1" id="KW-0812">Transmembrane</keyword>
<dbReference type="RefSeq" id="WP_160972996.1">
    <property type="nucleotide sequence ID" value="NZ_WWEN01000003.1"/>
</dbReference>